<feature type="transmembrane region" description="Helical" evidence="1">
    <location>
        <begin position="73"/>
        <end position="93"/>
    </location>
</feature>
<keyword evidence="1" id="KW-0472">Membrane</keyword>
<accession>A0A838ZRG8</accession>
<organism evidence="2 3">
    <name type="scientific">Moheibacter lacus</name>
    <dbReference type="NCBI Taxonomy" id="2745851"/>
    <lineage>
        <taxon>Bacteria</taxon>
        <taxon>Pseudomonadati</taxon>
        <taxon>Bacteroidota</taxon>
        <taxon>Flavobacteriia</taxon>
        <taxon>Flavobacteriales</taxon>
        <taxon>Weeksellaceae</taxon>
        <taxon>Moheibacter</taxon>
    </lineage>
</organism>
<comment type="caution">
    <text evidence="2">The sequence shown here is derived from an EMBL/GenBank/DDBJ whole genome shotgun (WGS) entry which is preliminary data.</text>
</comment>
<feature type="transmembrane region" description="Helical" evidence="1">
    <location>
        <begin position="38"/>
        <end position="61"/>
    </location>
</feature>
<keyword evidence="3" id="KW-1185">Reference proteome</keyword>
<dbReference type="AlphaFoldDB" id="A0A838ZRG8"/>
<evidence type="ECO:0000313" key="2">
    <source>
        <dbReference type="EMBL" id="MBA5629152.1"/>
    </source>
</evidence>
<dbReference type="EMBL" id="JACDZE010000001">
    <property type="protein sequence ID" value="MBA5629152.1"/>
    <property type="molecule type" value="Genomic_DNA"/>
</dbReference>
<sequence>MFRLFTNTLKFFCIAFIIWFAVYFLLGDRFSIYFTDRVFASYFPEILVFLTAASIYGLFILAIKSSYKKWQNILLFIGGFLFALTPFLAYHGYFQYQCDFWNQEIKEEKTIYFNSQNKFETVKVIQSVCGTDNSEIKLDTVFSKQFTPYFEMQNPVKIQKVENADWTVVK</sequence>
<proteinExistence type="predicted"/>
<dbReference type="Proteomes" id="UP000552241">
    <property type="component" value="Unassembled WGS sequence"/>
</dbReference>
<evidence type="ECO:0000256" key="1">
    <source>
        <dbReference type="SAM" id="Phobius"/>
    </source>
</evidence>
<keyword evidence="1" id="KW-1133">Transmembrane helix</keyword>
<name>A0A838ZRG8_9FLAO</name>
<feature type="transmembrane region" description="Helical" evidence="1">
    <location>
        <begin position="7"/>
        <end position="26"/>
    </location>
</feature>
<gene>
    <name evidence="2" type="ORF">HU137_05130</name>
</gene>
<reference evidence="2 3" key="1">
    <citation type="submission" date="2020-07" db="EMBL/GenBank/DDBJ databases">
        <title>Moheibacter lacus sp. nov., a member of the family Flavobacteriaceae isolated from freshwater lake sediment.</title>
        <authorList>
            <person name="Liu Y."/>
        </authorList>
    </citation>
    <scope>NUCLEOTIDE SEQUENCE [LARGE SCALE GENOMIC DNA]</scope>
    <source>
        <strain evidence="2 3">BDHS18</strain>
    </source>
</reference>
<dbReference type="RefSeq" id="WP_182042718.1">
    <property type="nucleotide sequence ID" value="NZ_JACDZE010000001.1"/>
</dbReference>
<evidence type="ECO:0000313" key="3">
    <source>
        <dbReference type="Proteomes" id="UP000552241"/>
    </source>
</evidence>
<keyword evidence="1" id="KW-0812">Transmembrane</keyword>
<protein>
    <submittedName>
        <fullName evidence="2">Uncharacterized protein</fullName>
    </submittedName>
</protein>